<protein>
    <submittedName>
        <fullName evidence="1">Uncharacterized protein</fullName>
    </submittedName>
</protein>
<dbReference type="EMBL" id="GGMR01015840">
    <property type="protein sequence ID" value="MBY28459.1"/>
    <property type="molecule type" value="Transcribed_RNA"/>
</dbReference>
<proteinExistence type="predicted"/>
<dbReference type="AlphaFoldDB" id="A0A2S2PGA3"/>
<evidence type="ECO:0000313" key="1">
    <source>
        <dbReference type="EMBL" id="MBY28459.1"/>
    </source>
</evidence>
<sequence>MLPVRHDIPSSEKLLSNNCKEINEITTSTNGNTERKPLHLSHTLASVTEYKKARNYIDKKIDRRLKKQETMQLDNKTEINNCKNFKLHAKEFNNLYTESADIMYD</sequence>
<organism evidence="1">
    <name type="scientific">Schizaphis graminum</name>
    <name type="common">Green bug aphid</name>
    <dbReference type="NCBI Taxonomy" id="13262"/>
    <lineage>
        <taxon>Eukaryota</taxon>
        <taxon>Metazoa</taxon>
        <taxon>Ecdysozoa</taxon>
        <taxon>Arthropoda</taxon>
        <taxon>Hexapoda</taxon>
        <taxon>Insecta</taxon>
        <taxon>Pterygota</taxon>
        <taxon>Neoptera</taxon>
        <taxon>Paraneoptera</taxon>
        <taxon>Hemiptera</taxon>
        <taxon>Sternorrhyncha</taxon>
        <taxon>Aphidomorpha</taxon>
        <taxon>Aphidoidea</taxon>
        <taxon>Aphididae</taxon>
        <taxon>Aphidini</taxon>
        <taxon>Schizaphis</taxon>
    </lineage>
</organism>
<name>A0A2S2PGA3_SCHGA</name>
<gene>
    <name evidence="1" type="ORF">g.615</name>
</gene>
<accession>A0A2S2PGA3</accession>
<reference evidence="1" key="1">
    <citation type="submission" date="2018-04" db="EMBL/GenBank/DDBJ databases">
        <title>Transcriptome of Schizaphis graminum biotype I.</title>
        <authorList>
            <person name="Scully E.D."/>
            <person name="Geib S.M."/>
            <person name="Palmer N.A."/>
            <person name="Koch K."/>
            <person name="Bradshaw J."/>
            <person name="Heng-Moss T."/>
            <person name="Sarath G."/>
        </authorList>
    </citation>
    <scope>NUCLEOTIDE SEQUENCE</scope>
</reference>